<protein>
    <submittedName>
        <fullName evidence="2">Ribosomal protein S18 acetylase RimI-like enzyme</fullName>
    </submittedName>
</protein>
<dbReference type="InterPro" id="IPR000182">
    <property type="entry name" value="GNAT_dom"/>
</dbReference>
<dbReference type="Gene3D" id="3.40.630.30">
    <property type="match status" value="1"/>
</dbReference>
<evidence type="ECO:0000313" key="3">
    <source>
        <dbReference type="Proteomes" id="UP001549104"/>
    </source>
</evidence>
<dbReference type="InterPro" id="IPR050276">
    <property type="entry name" value="MshD_Acetyltransferase"/>
</dbReference>
<feature type="domain" description="N-acetyltransferase" evidence="1">
    <location>
        <begin position="1"/>
        <end position="132"/>
    </location>
</feature>
<dbReference type="PROSITE" id="PS51186">
    <property type="entry name" value="GNAT"/>
    <property type="match status" value="2"/>
</dbReference>
<dbReference type="Pfam" id="PF00583">
    <property type="entry name" value="Acetyltransf_1"/>
    <property type="match status" value="2"/>
</dbReference>
<sequence>MLKESQLIAIKQLQKECEKTDGIQLKLNWEMLREREGRQMDFFHEEDGELVAYLALFGFGSTVEVCGMVNPRNRRKGHFTELWQQALAPIEQYGFQTILLNTPSLSNTAKGWLASQPYSYAFSEYQMRWSEQPIEASDEVLIRVAKKSDANLEVKLDVLAFGMDEEDARSHLERIKERQDEQFLMIEADNRTIGKVRINRMDGEAWIYGFAILPEFQGRGYGRKVLRNIVKSEHDAGNQIWLEVEAKNNRALGLYESVGFVKMQGQDYYKKNRGN</sequence>
<dbReference type="InterPro" id="IPR016181">
    <property type="entry name" value="Acyl_CoA_acyltransferase"/>
</dbReference>
<keyword evidence="3" id="KW-1185">Reference proteome</keyword>
<dbReference type="PANTHER" id="PTHR43617:SF20">
    <property type="entry name" value="N-ALPHA-ACETYLTRANSFERASE RIMI"/>
    <property type="match status" value="1"/>
</dbReference>
<evidence type="ECO:0000259" key="1">
    <source>
        <dbReference type="PROSITE" id="PS51186"/>
    </source>
</evidence>
<dbReference type="SUPFAM" id="SSF55729">
    <property type="entry name" value="Acyl-CoA N-acyltransferases (Nat)"/>
    <property type="match status" value="2"/>
</dbReference>
<proteinExistence type="predicted"/>
<reference evidence="2 3" key="1">
    <citation type="submission" date="2024-06" db="EMBL/GenBank/DDBJ databases">
        <title>Sorghum-associated microbial communities from plants grown in Nebraska, USA.</title>
        <authorList>
            <person name="Schachtman D."/>
        </authorList>
    </citation>
    <scope>NUCLEOTIDE SEQUENCE [LARGE SCALE GENOMIC DNA]</scope>
    <source>
        <strain evidence="2 3">1288</strain>
    </source>
</reference>
<name>A0ABV2K6Z5_SPOPS</name>
<dbReference type="Proteomes" id="UP001549104">
    <property type="component" value="Unassembled WGS sequence"/>
</dbReference>
<organism evidence="2 3">
    <name type="scientific">Sporosarcina psychrophila</name>
    <name type="common">Bacillus psychrophilus</name>
    <dbReference type="NCBI Taxonomy" id="1476"/>
    <lineage>
        <taxon>Bacteria</taxon>
        <taxon>Bacillati</taxon>
        <taxon>Bacillota</taxon>
        <taxon>Bacilli</taxon>
        <taxon>Bacillales</taxon>
        <taxon>Caryophanaceae</taxon>
        <taxon>Sporosarcina</taxon>
    </lineage>
</organism>
<dbReference type="RefSeq" id="WP_067209007.1">
    <property type="nucleotide sequence ID" value="NZ_CP014616.1"/>
</dbReference>
<feature type="domain" description="N-acetyltransferase" evidence="1">
    <location>
        <begin position="140"/>
        <end position="275"/>
    </location>
</feature>
<comment type="caution">
    <text evidence="2">The sequence shown here is derived from an EMBL/GenBank/DDBJ whole genome shotgun (WGS) entry which is preliminary data.</text>
</comment>
<dbReference type="CDD" id="cd04301">
    <property type="entry name" value="NAT_SF"/>
    <property type="match status" value="1"/>
</dbReference>
<evidence type="ECO:0000313" key="2">
    <source>
        <dbReference type="EMBL" id="MET3656855.1"/>
    </source>
</evidence>
<dbReference type="PANTHER" id="PTHR43617">
    <property type="entry name" value="L-AMINO ACID N-ACETYLTRANSFERASE"/>
    <property type="match status" value="1"/>
</dbReference>
<accession>A0ABV2K6Z5</accession>
<gene>
    <name evidence="2" type="ORF">ABIC55_001942</name>
</gene>
<dbReference type="EMBL" id="JBEPME010000002">
    <property type="protein sequence ID" value="MET3656855.1"/>
    <property type="molecule type" value="Genomic_DNA"/>
</dbReference>